<evidence type="ECO:0000259" key="19">
    <source>
        <dbReference type="PROSITE" id="PS50112"/>
    </source>
</evidence>
<keyword evidence="8" id="KW-0378">Hydrolase</keyword>
<evidence type="ECO:0000313" key="23">
    <source>
        <dbReference type="EMBL" id="WPC75066.1"/>
    </source>
</evidence>
<evidence type="ECO:0000313" key="24">
    <source>
        <dbReference type="Proteomes" id="UP001304071"/>
    </source>
</evidence>
<keyword evidence="24" id="KW-1185">Reference proteome</keyword>
<dbReference type="InterPro" id="IPR036890">
    <property type="entry name" value="HATPase_C_sf"/>
</dbReference>
<feature type="domain" description="Response regulatory" evidence="18">
    <location>
        <begin position="891"/>
        <end position="1013"/>
    </location>
</feature>
<evidence type="ECO:0000256" key="1">
    <source>
        <dbReference type="ARBA" id="ARBA00000085"/>
    </source>
</evidence>
<keyword evidence="5 14" id="KW-0597">Phosphoprotein</keyword>
<dbReference type="Gene3D" id="3.30.565.10">
    <property type="entry name" value="Histidine kinase-like ATPase, C-terminal domain"/>
    <property type="match status" value="1"/>
</dbReference>
<dbReference type="CDD" id="cd17546">
    <property type="entry name" value="REC_hyHK_CKI1_RcsC-like"/>
    <property type="match status" value="2"/>
</dbReference>
<reference evidence="23 24" key="1">
    <citation type="submission" date="2023-11" db="EMBL/GenBank/DDBJ databases">
        <title>Plant-associative lifestyle of Vibrio porteresiae and its evolutionary dynamics.</title>
        <authorList>
            <person name="Rameshkumar N."/>
            <person name="Kirti K."/>
        </authorList>
    </citation>
    <scope>NUCLEOTIDE SEQUENCE [LARGE SCALE GENOMIC DNA]</scope>
    <source>
        <strain evidence="23 24">MSSRF30</strain>
    </source>
</reference>
<dbReference type="PANTHER" id="PTHR45339">
    <property type="entry name" value="HYBRID SIGNAL TRANSDUCTION HISTIDINE KINASE J"/>
    <property type="match status" value="1"/>
</dbReference>
<evidence type="ECO:0000256" key="2">
    <source>
        <dbReference type="ARBA" id="ARBA00004651"/>
    </source>
</evidence>
<feature type="domain" description="HPt" evidence="22">
    <location>
        <begin position="1185"/>
        <end position="1283"/>
    </location>
</feature>
<dbReference type="InterPro" id="IPR011006">
    <property type="entry name" value="CheY-like_superfamily"/>
</dbReference>
<evidence type="ECO:0000256" key="3">
    <source>
        <dbReference type="ARBA" id="ARBA00012438"/>
    </source>
</evidence>
<keyword evidence="4" id="KW-1003">Cell membrane</keyword>
<dbReference type="SUPFAM" id="SSF55785">
    <property type="entry name" value="PYP-like sensor domain (PAS domain)"/>
    <property type="match status" value="2"/>
</dbReference>
<dbReference type="EMBL" id="CP138203">
    <property type="protein sequence ID" value="WPC75066.1"/>
    <property type="molecule type" value="Genomic_DNA"/>
</dbReference>
<dbReference type="SUPFAM" id="SSF52172">
    <property type="entry name" value="CheY-like"/>
    <property type="match status" value="2"/>
</dbReference>
<comment type="subcellular location">
    <subcellularLocation>
        <location evidence="2">Cell membrane</location>
        <topology evidence="2">Multi-pass membrane protein</topology>
    </subcellularLocation>
</comment>
<evidence type="ECO:0000256" key="13">
    <source>
        <dbReference type="PROSITE-ProRule" id="PRU00110"/>
    </source>
</evidence>
<dbReference type="InterPro" id="IPR013767">
    <property type="entry name" value="PAS_fold"/>
</dbReference>
<dbReference type="SUPFAM" id="SSF47226">
    <property type="entry name" value="Histidine-containing phosphotransfer domain, HPT domain"/>
    <property type="match status" value="1"/>
</dbReference>
<dbReference type="InterPro" id="IPR001789">
    <property type="entry name" value="Sig_transdc_resp-reg_receiver"/>
</dbReference>
<keyword evidence="9" id="KW-0067">ATP-binding</keyword>
<dbReference type="InterPro" id="IPR004358">
    <property type="entry name" value="Sig_transdc_His_kin-like_C"/>
</dbReference>
<evidence type="ECO:0000259" key="20">
    <source>
        <dbReference type="PROSITE" id="PS50113"/>
    </source>
</evidence>
<dbReference type="InterPro" id="IPR036097">
    <property type="entry name" value="HisK_dim/P_sf"/>
</dbReference>
<evidence type="ECO:0000256" key="16">
    <source>
        <dbReference type="SAM" id="Phobius"/>
    </source>
</evidence>
<evidence type="ECO:0000256" key="6">
    <source>
        <dbReference type="ARBA" id="ARBA00022692"/>
    </source>
</evidence>
<dbReference type="SMART" id="SM00086">
    <property type="entry name" value="PAC"/>
    <property type="match status" value="2"/>
</dbReference>
<feature type="modified residue" description="4-aspartylphosphate" evidence="14">
    <location>
        <position position="945"/>
    </location>
</feature>
<dbReference type="Gene3D" id="1.10.287.130">
    <property type="match status" value="1"/>
</dbReference>
<evidence type="ECO:0000259" key="22">
    <source>
        <dbReference type="PROSITE" id="PS50894"/>
    </source>
</evidence>
<protein>
    <recommendedName>
        <fullName evidence="3">histidine kinase</fullName>
        <ecNumber evidence="3">2.7.13.3</ecNumber>
    </recommendedName>
</protein>
<feature type="transmembrane region" description="Helical" evidence="16">
    <location>
        <begin position="21"/>
        <end position="41"/>
    </location>
</feature>
<comment type="catalytic activity">
    <reaction evidence="1">
        <text>ATP + protein L-histidine = ADP + protein N-phospho-L-histidine.</text>
        <dbReference type="EC" id="2.7.13.3"/>
    </reaction>
</comment>
<accession>A0ABZ0QGE3</accession>
<evidence type="ECO:0000259" key="18">
    <source>
        <dbReference type="PROSITE" id="PS50110"/>
    </source>
</evidence>
<dbReference type="PROSITE" id="PS50110">
    <property type="entry name" value="RESPONSE_REGULATORY"/>
    <property type="match status" value="2"/>
</dbReference>
<dbReference type="SUPFAM" id="SSF47384">
    <property type="entry name" value="Homodimeric domain of signal transducing histidine kinase"/>
    <property type="match status" value="1"/>
</dbReference>
<evidence type="ECO:0000256" key="7">
    <source>
        <dbReference type="ARBA" id="ARBA00022741"/>
    </source>
</evidence>
<keyword evidence="10 16" id="KW-1133">Transmembrane helix</keyword>
<feature type="domain" description="PAC" evidence="20">
    <location>
        <begin position="584"/>
        <end position="636"/>
    </location>
</feature>
<proteinExistence type="predicted"/>
<dbReference type="CDD" id="cd00082">
    <property type="entry name" value="HisKA"/>
    <property type="match status" value="1"/>
</dbReference>
<dbReference type="SMART" id="SM00388">
    <property type="entry name" value="HisKA"/>
    <property type="match status" value="1"/>
</dbReference>
<evidence type="ECO:0000256" key="8">
    <source>
        <dbReference type="ARBA" id="ARBA00022801"/>
    </source>
</evidence>
<organism evidence="23 24">
    <name type="scientific">Vibrio porteresiae DSM 19223</name>
    <dbReference type="NCBI Taxonomy" id="1123496"/>
    <lineage>
        <taxon>Bacteria</taxon>
        <taxon>Pseudomonadati</taxon>
        <taxon>Pseudomonadota</taxon>
        <taxon>Gammaproteobacteria</taxon>
        <taxon>Vibrionales</taxon>
        <taxon>Vibrionaceae</taxon>
        <taxon>Vibrio</taxon>
    </lineage>
</organism>
<dbReference type="InterPro" id="IPR035965">
    <property type="entry name" value="PAS-like_dom_sf"/>
</dbReference>
<dbReference type="InterPro" id="IPR006189">
    <property type="entry name" value="CHASE_dom"/>
</dbReference>
<dbReference type="RefSeq" id="WP_261895481.1">
    <property type="nucleotide sequence ID" value="NZ_AP024895.1"/>
</dbReference>
<dbReference type="Pfam" id="PF13426">
    <property type="entry name" value="PAS_9"/>
    <property type="match status" value="1"/>
</dbReference>
<dbReference type="Pfam" id="PF00072">
    <property type="entry name" value="Response_reg"/>
    <property type="match status" value="2"/>
</dbReference>
<dbReference type="SMART" id="SM00091">
    <property type="entry name" value="PAS"/>
    <property type="match status" value="2"/>
</dbReference>
<evidence type="ECO:0000256" key="9">
    <source>
        <dbReference type="ARBA" id="ARBA00022840"/>
    </source>
</evidence>
<keyword evidence="7" id="KW-0547">Nucleotide-binding</keyword>
<dbReference type="PROSITE" id="PS50112">
    <property type="entry name" value="PAS"/>
    <property type="match status" value="2"/>
</dbReference>
<dbReference type="InterPro" id="IPR001610">
    <property type="entry name" value="PAC"/>
</dbReference>
<feature type="domain" description="Response regulatory" evidence="18">
    <location>
        <begin position="1038"/>
        <end position="1156"/>
    </location>
</feature>
<dbReference type="Proteomes" id="UP001304071">
    <property type="component" value="Chromosome 1"/>
</dbReference>
<feature type="domain" description="CHASE" evidence="21">
    <location>
        <begin position="85"/>
        <end position="251"/>
    </location>
</feature>
<feature type="domain" description="PAS" evidence="19">
    <location>
        <begin position="350"/>
        <end position="421"/>
    </location>
</feature>
<dbReference type="Gene3D" id="3.30.450.350">
    <property type="entry name" value="CHASE domain"/>
    <property type="match status" value="1"/>
</dbReference>
<dbReference type="PROSITE" id="PS50109">
    <property type="entry name" value="HIS_KIN"/>
    <property type="match status" value="1"/>
</dbReference>
<dbReference type="InterPro" id="IPR005467">
    <property type="entry name" value="His_kinase_dom"/>
</dbReference>
<dbReference type="Gene3D" id="1.20.120.160">
    <property type="entry name" value="HPT domain"/>
    <property type="match status" value="1"/>
</dbReference>
<dbReference type="SMART" id="SM00448">
    <property type="entry name" value="REC"/>
    <property type="match status" value="2"/>
</dbReference>
<dbReference type="Pfam" id="PF00989">
    <property type="entry name" value="PAS"/>
    <property type="match status" value="1"/>
</dbReference>
<evidence type="ECO:0000256" key="15">
    <source>
        <dbReference type="SAM" id="Coils"/>
    </source>
</evidence>
<dbReference type="Pfam" id="PF00512">
    <property type="entry name" value="HisKA"/>
    <property type="match status" value="1"/>
</dbReference>
<dbReference type="PROSITE" id="PS50839">
    <property type="entry name" value="CHASE"/>
    <property type="match status" value="1"/>
</dbReference>
<dbReference type="Gene3D" id="3.30.450.20">
    <property type="entry name" value="PAS domain"/>
    <property type="match status" value="2"/>
</dbReference>
<dbReference type="PANTHER" id="PTHR45339:SF1">
    <property type="entry name" value="HYBRID SIGNAL TRANSDUCTION HISTIDINE KINASE J"/>
    <property type="match status" value="1"/>
</dbReference>
<dbReference type="SMART" id="SM01079">
    <property type="entry name" value="CHASE"/>
    <property type="match status" value="1"/>
</dbReference>
<dbReference type="Gene3D" id="3.40.50.2300">
    <property type="match status" value="2"/>
</dbReference>
<feature type="modified residue" description="Phosphohistidine" evidence="13">
    <location>
        <position position="1224"/>
    </location>
</feature>
<dbReference type="InterPro" id="IPR000014">
    <property type="entry name" value="PAS"/>
</dbReference>
<feature type="domain" description="PAC" evidence="20">
    <location>
        <begin position="424"/>
        <end position="476"/>
    </location>
</feature>
<sequence>MDISSADFRTTQSSLVRNHRYAILLFLVGLVVTAAVNYFTLSLNANRIDEAINEKFDQLIEKVTERFQLYQYGIREARTAILSGGGEDVTRKEMNQFGSTLSLKEYFPGARGFGFVRWVKREELKSFIYQAKSDDAPGFSISQYSPNFGDSYIIQYMEPEFYMLNEKAIGFDIASEPKRRTTADAAMKSGQARITPPIRLVTNSGGQIDSLLILLPLYRGGDIPDTESERLEKGFGWINAPLSLTDVLKDITPDPTKQILTITDVTDRQDAVSFYKNSLEVGLYPHERPLNMLGRHWLLSLSITPQFLESVHLHTSAEVFSIGFAVSAMLALLVAMFNVQRSNRSRLIHEQTKLHAIVESSVDGIIGKNLDGIIISWNTGAEQIFGYTREEAIGQPLKNLVIPQRLQYEERDILAKIAHGETISAFETIRHRKDGTEFPVSATVSPILSSTGTVLGAAKTVRDISKQKAAEAKIHELNANLEQQVVQRTAQLNDLNILFSNVLSAASEVAIIAVEPSGIIKVFNTGAENMLGYTSEEMVDKQLPVVFHDAEEIRERCAALSKEYGQEVSGMDVFTLKARLNVYESLEWTYIRKDGRRLPINLVVTVIRGNNDEINGYLGIARDISEQKRSEKALRDAKVEADDANAAKSLFLANMSHEIRTPMNAVLGMLQLLLKTTLSQKQHDFASKARMAATSLLTLLNDILDYSKIESGKLEIDPHPFDLEGLMEHLAVVMSGNLREKSVELLFDLDEQIPPYLLGDELRIQQVLINLISNAIKFTDQGEVVVRTRLLSTHNQQVRVMIAVTDTGIGISPEQQERIFDGFTQAEASITRRYGGTGLGLVISRRLIELMDGELLVESELGKGSRFFFELTLPIDSSKPWQPQWFERQPRILVVDDNDVARTMVAESLVRLHAQVAVAHSGVEAIEMIEAADQHEQPFDCLILDWLMPHMDGVELAQHIKHQLHLSKKPKAILISAASHGEIPVVDVSSPFEATLSKPVTPYQLLTSVNDVLNNRRSNNSDLVTSEQAEQMPLVGMNVLLVEDNVFNQEVAHELLTSAGANVTLAQDGLQGVNAVLDPQLHFDVVLMDMQMPTMDGLTATKEIRQHAEFATLPIIAMTANVSDEDKSACLAAGMNAHLGKPLDFNLVLETILTLTGHEPLLSSAGTHCDPSDKLQQVLSRFGGNEQLYRKLLQGFMPSFLELNQSLHQAINHQHWSEVMTILHTMKGSAGTAGLDELFTWLKNKEAELKKVDIAEQGKELLTGVVETIAKQAAQEHQTLMMSLGSNESIMPVVESSLDVQSVCIELEDCLSTGNMKAIELAEQLQRHFSDNQSYQALLIAVENLEFESARQWLTQIREGHVT</sequence>
<name>A0ABZ0QGE3_9VIBR</name>
<dbReference type="Pfam" id="PF02518">
    <property type="entry name" value="HATPase_c"/>
    <property type="match status" value="1"/>
</dbReference>
<evidence type="ECO:0000256" key="5">
    <source>
        <dbReference type="ARBA" id="ARBA00022553"/>
    </source>
</evidence>
<keyword evidence="15" id="KW-0175">Coiled coil</keyword>
<feature type="modified residue" description="4-aspartylphosphate" evidence="14">
    <location>
        <position position="1089"/>
    </location>
</feature>
<dbReference type="Pfam" id="PF01627">
    <property type="entry name" value="Hpt"/>
    <property type="match status" value="1"/>
</dbReference>
<dbReference type="InterPro" id="IPR000700">
    <property type="entry name" value="PAS-assoc_C"/>
</dbReference>
<evidence type="ECO:0000256" key="11">
    <source>
        <dbReference type="ARBA" id="ARBA00023012"/>
    </source>
</evidence>
<dbReference type="PROSITE" id="PS50894">
    <property type="entry name" value="HPT"/>
    <property type="match status" value="1"/>
</dbReference>
<keyword evidence="12 16" id="KW-0472">Membrane</keyword>
<dbReference type="InterPro" id="IPR036641">
    <property type="entry name" value="HPT_dom_sf"/>
</dbReference>
<dbReference type="InterPro" id="IPR042240">
    <property type="entry name" value="CHASE_sf"/>
</dbReference>
<evidence type="ECO:0000256" key="4">
    <source>
        <dbReference type="ARBA" id="ARBA00022475"/>
    </source>
</evidence>
<dbReference type="NCBIfam" id="TIGR00229">
    <property type="entry name" value="sensory_box"/>
    <property type="match status" value="2"/>
</dbReference>
<dbReference type="InterPro" id="IPR003661">
    <property type="entry name" value="HisK_dim/P_dom"/>
</dbReference>
<evidence type="ECO:0000259" key="21">
    <source>
        <dbReference type="PROSITE" id="PS50839"/>
    </source>
</evidence>
<dbReference type="PROSITE" id="PS50113">
    <property type="entry name" value="PAC"/>
    <property type="match status" value="2"/>
</dbReference>
<dbReference type="SUPFAM" id="SSF55874">
    <property type="entry name" value="ATPase domain of HSP90 chaperone/DNA topoisomerase II/histidine kinase"/>
    <property type="match status" value="1"/>
</dbReference>
<dbReference type="InterPro" id="IPR003594">
    <property type="entry name" value="HATPase_dom"/>
</dbReference>
<dbReference type="Pfam" id="PF03924">
    <property type="entry name" value="CHASE"/>
    <property type="match status" value="1"/>
</dbReference>
<dbReference type="EC" id="2.7.13.3" evidence="3"/>
<keyword evidence="11" id="KW-0902">Two-component regulatory system</keyword>
<dbReference type="InterPro" id="IPR008207">
    <property type="entry name" value="Sig_transdc_His_kin_Hpt_dom"/>
</dbReference>
<evidence type="ECO:0000256" key="10">
    <source>
        <dbReference type="ARBA" id="ARBA00022989"/>
    </source>
</evidence>
<feature type="coiled-coil region" evidence="15">
    <location>
        <begin position="467"/>
        <end position="498"/>
    </location>
</feature>
<evidence type="ECO:0000256" key="12">
    <source>
        <dbReference type="ARBA" id="ARBA00023136"/>
    </source>
</evidence>
<feature type="domain" description="Histidine kinase" evidence="17">
    <location>
        <begin position="654"/>
        <end position="875"/>
    </location>
</feature>
<dbReference type="CDD" id="cd00130">
    <property type="entry name" value="PAS"/>
    <property type="match status" value="2"/>
</dbReference>
<feature type="domain" description="PAS" evidence="19">
    <location>
        <begin position="499"/>
        <end position="543"/>
    </location>
</feature>
<dbReference type="CDD" id="cd16922">
    <property type="entry name" value="HATPase_EvgS-ArcB-TorS-like"/>
    <property type="match status" value="1"/>
</dbReference>
<gene>
    <name evidence="23" type="ORF">R8Z52_07680</name>
</gene>
<keyword evidence="6 16" id="KW-0812">Transmembrane</keyword>
<dbReference type="SMART" id="SM00387">
    <property type="entry name" value="HATPase_c"/>
    <property type="match status" value="1"/>
</dbReference>
<dbReference type="PRINTS" id="PR00344">
    <property type="entry name" value="BCTRLSENSOR"/>
</dbReference>
<evidence type="ECO:0000259" key="17">
    <source>
        <dbReference type="PROSITE" id="PS50109"/>
    </source>
</evidence>
<evidence type="ECO:0000256" key="14">
    <source>
        <dbReference type="PROSITE-ProRule" id="PRU00169"/>
    </source>
</evidence>